<gene>
    <name evidence="2" type="ORF">A2U01_0004652</name>
</gene>
<comment type="caution">
    <text evidence="2">The sequence shown here is derived from an EMBL/GenBank/DDBJ whole genome shotgun (WGS) entry which is preliminary data.</text>
</comment>
<keyword evidence="3" id="KW-1185">Reference proteome</keyword>
<reference evidence="2 3" key="1">
    <citation type="journal article" date="2018" name="Front. Plant Sci.">
        <title>Red Clover (Trifolium pratense) and Zigzag Clover (T. medium) - A Picture of Genomic Similarities and Differences.</title>
        <authorList>
            <person name="Dluhosova J."/>
            <person name="Istvanek J."/>
            <person name="Nedelnik J."/>
            <person name="Repkova J."/>
        </authorList>
    </citation>
    <scope>NUCLEOTIDE SEQUENCE [LARGE SCALE GENOMIC DNA]</scope>
    <source>
        <strain evidence="3">cv. 10/8</strain>
        <tissue evidence="2">Leaf</tissue>
    </source>
</reference>
<sequence>MATTPMASGRELANPPSDGISNIRFSN</sequence>
<evidence type="ECO:0000313" key="2">
    <source>
        <dbReference type="EMBL" id="MCH83826.1"/>
    </source>
</evidence>
<name>A0A392M8S3_9FABA</name>
<proteinExistence type="predicted"/>
<dbReference type="AlphaFoldDB" id="A0A392M8S3"/>
<dbReference type="EMBL" id="LXQA010005820">
    <property type="protein sequence ID" value="MCH83826.1"/>
    <property type="molecule type" value="Genomic_DNA"/>
</dbReference>
<dbReference type="Proteomes" id="UP000265520">
    <property type="component" value="Unassembled WGS sequence"/>
</dbReference>
<feature type="region of interest" description="Disordered" evidence="1">
    <location>
        <begin position="1"/>
        <end position="27"/>
    </location>
</feature>
<evidence type="ECO:0000313" key="3">
    <source>
        <dbReference type="Proteomes" id="UP000265520"/>
    </source>
</evidence>
<organism evidence="2 3">
    <name type="scientific">Trifolium medium</name>
    <dbReference type="NCBI Taxonomy" id="97028"/>
    <lineage>
        <taxon>Eukaryota</taxon>
        <taxon>Viridiplantae</taxon>
        <taxon>Streptophyta</taxon>
        <taxon>Embryophyta</taxon>
        <taxon>Tracheophyta</taxon>
        <taxon>Spermatophyta</taxon>
        <taxon>Magnoliopsida</taxon>
        <taxon>eudicotyledons</taxon>
        <taxon>Gunneridae</taxon>
        <taxon>Pentapetalae</taxon>
        <taxon>rosids</taxon>
        <taxon>fabids</taxon>
        <taxon>Fabales</taxon>
        <taxon>Fabaceae</taxon>
        <taxon>Papilionoideae</taxon>
        <taxon>50 kb inversion clade</taxon>
        <taxon>NPAAA clade</taxon>
        <taxon>Hologalegina</taxon>
        <taxon>IRL clade</taxon>
        <taxon>Trifolieae</taxon>
        <taxon>Trifolium</taxon>
    </lineage>
</organism>
<protein>
    <submittedName>
        <fullName evidence="2">Uncharacterized protein</fullName>
    </submittedName>
</protein>
<accession>A0A392M8S3</accession>
<evidence type="ECO:0000256" key="1">
    <source>
        <dbReference type="SAM" id="MobiDB-lite"/>
    </source>
</evidence>
<feature type="non-terminal residue" evidence="2">
    <location>
        <position position="27"/>
    </location>
</feature>